<proteinExistence type="predicted"/>
<sequence length="90" mass="9701">AGIWGGLAGPTLGMNLVQLQHHHDAMECCIERGEGFGQKCLKLSHSPGQSNRDCVQSEVNLSQLKGTAKGWHAASHLFGMRNVSRGDMDT</sequence>
<name>A0A8C3HY71_CHRPI</name>
<evidence type="ECO:0000313" key="1">
    <source>
        <dbReference type="Ensembl" id="ENSCPBP00000025483.1"/>
    </source>
</evidence>
<accession>A0A8C3HY71</accession>
<dbReference type="AlphaFoldDB" id="A0A8C3HY71"/>
<dbReference type="Ensembl" id="ENSCPBT00000030012.1">
    <property type="protein sequence ID" value="ENSCPBP00000025483.1"/>
    <property type="gene ID" value="ENSCPBG00000018115.1"/>
</dbReference>
<reference evidence="1" key="1">
    <citation type="submission" date="2025-08" db="UniProtKB">
        <authorList>
            <consortium name="Ensembl"/>
        </authorList>
    </citation>
    <scope>IDENTIFICATION</scope>
</reference>
<reference evidence="1" key="2">
    <citation type="submission" date="2025-09" db="UniProtKB">
        <authorList>
            <consortium name="Ensembl"/>
        </authorList>
    </citation>
    <scope>IDENTIFICATION</scope>
</reference>
<organism evidence="1 2">
    <name type="scientific">Chrysemys picta bellii</name>
    <name type="common">Western painted turtle</name>
    <name type="synonym">Emys bellii</name>
    <dbReference type="NCBI Taxonomy" id="8478"/>
    <lineage>
        <taxon>Eukaryota</taxon>
        <taxon>Metazoa</taxon>
        <taxon>Chordata</taxon>
        <taxon>Craniata</taxon>
        <taxon>Vertebrata</taxon>
        <taxon>Euteleostomi</taxon>
        <taxon>Archelosauria</taxon>
        <taxon>Testudinata</taxon>
        <taxon>Testudines</taxon>
        <taxon>Cryptodira</taxon>
        <taxon>Durocryptodira</taxon>
        <taxon>Testudinoidea</taxon>
        <taxon>Emydidae</taxon>
        <taxon>Chrysemys</taxon>
    </lineage>
</organism>
<protein>
    <submittedName>
        <fullName evidence="1">Uncharacterized protein</fullName>
    </submittedName>
</protein>
<keyword evidence="2" id="KW-1185">Reference proteome</keyword>
<dbReference type="Proteomes" id="UP000694380">
    <property type="component" value="Unplaced"/>
</dbReference>
<evidence type="ECO:0000313" key="2">
    <source>
        <dbReference type="Proteomes" id="UP000694380"/>
    </source>
</evidence>